<comment type="caution">
    <text evidence="1">The sequence shown here is derived from an EMBL/GenBank/DDBJ whole genome shotgun (WGS) entry which is preliminary data.</text>
</comment>
<keyword evidence="2" id="KW-1185">Reference proteome</keyword>
<reference evidence="1" key="1">
    <citation type="submission" date="2021-06" db="EMBL/GenBank/DDBJ databases">
        <authorList>
            <person name="Kallberg Y."/>
            <person name="Tangrot J."/>
            <person name="Rosling A."/>
        </authorList>
    </citation>
    <scope>NUCLEOTIDE SEQUENCE</scope>
    <source>
        <strain evidence="1">IN212</strain>
    </source>
</reference>
<dbReference type="EMBL" id="CAJVPZ010042550">
    <property type="protein sequence ID" value="CAG8763968.1"/>
    <property type="molecule type" value="Genomic_DNA"/>
</dbReference>
<accession>A0A9N9J4D4</accession>
<dbReference type="Proteomes" id="UP000789396">
    <property type="component" value="Unassembled WGS sequence"/>
</dbReference>
<sequence length="48" mass="5650">MPNFPDTMFRLDLIGRDLTEYLNNDSYGTFEQEMQTAAQSSALEEFRR</sequence>
<name>A0A9N9J4D4_9GLOM</name>
<proteinExistence type="predicted"/>
<evidence type="ECO:0000313" key="1">
    <source>
        <dbReference type="EMBL" id="CAG8763968.1"/>
    </source>
</evidence>
<feature type="non-terminal residue" evidence="1">
    <location>
        <position position="48"/>
    </location>
</feature>
<dbReference type="AlphaFoldDB" id="A0A9N9J4D4"/>
<evidence type="ECO:0000313" key="2">
    <source>
        <dbReference type="Proteomes" id="UP000789396"/>
    </source>
</evidence>
<organism evidence="1 2">
    <name type="scientific">Racocetra fulgida</name>
    <dbReference type="NCBI Taxonomy" id="60492"/>
    <lineage>
        <taxon>Eukaryota</taxon>
        <taxon>Fungi</taxon>
        <taxon>Fungi incertae sedis</taxon>
        <taxon>Mucoromycota</taxon>
        <taxon>Glomeromycotina</taxon>
        <taxon>Glomeromycetes</taxon>
        <taxon>Diversisporales</taxon>
        <taxon>Gigasporaceae</taxon>
        <taxon>Racocetra</taxon>
    </lineage>
</organism>
<gene>
    <name evidence="1" type="ORF">RFULGI_LOCUS14528</name>
</gene>
<protein>
    <submittedName>
        <fullName evidence="1">10583_t:CDS:1</fullName>
    </submittedName>
</protein>